<evidence type="ECO:0000313" key="1">
    <source>
        <dbReference type="EMBL" id="ATY84261.1"/>
    </source>
</evidence>
<dbReference type="EMBL" id="CP024955">
    <property type="protein sequence ID" value="ATY84261.1"/>
    <property type="molecule type" value="Genomic_DNA"/>
</dbReference>
<reference evidence="2" key="1">
    <citation type="submission" date="2017-11" db="EMBL/GenBank/DDBJ databases">
        <title>Complete Genome Sequence of Kyrpidia sp. Strain EA-1, a thermophilic, hydrogen-oxidizing Bacterium, isolated from the Azores.</title>
        <authorList>
            <person name="Reiner J.E."/>
            <person name="Lapp C.J."/>
            <person name="Bunk B."/>
            <person name="Gescher J."/>
        </authorList>
    </citation>
    <scope>NUCLEOTIDE SEQUENCE [LARGE SCALE GENOMIC DNA]</scope>
    <source>
        <strain evidence="2">EA-1</strain>
    </source>
</reference>
<gene>
    <name evidence="1" type="ORF">CVV65_04265</name>
</gene>
<keyword evidence="2" id="KW-1185">Reference proteome</keyword>
<proteinExistence type="predicted"/>
<dbReference type="AlphaFoldDB" id="A0A2K8N481"/>
<organism evidence="1 2">
    <name type="scientific">Kyrpidia spormannii</name>
    <dbReference type="NCBI Taxonomy" id="2055160"/>
    <lineage>
        <taxon>Bacteria</taxon>
        <taxon>Bacillati</taxon>
        <taxon>Bacillota</taxon>
        <taxon>Bacilli</taxon>
        <taxon>Bacillales</taxon>
        <taxon>Alicyclobacillaceae</taxon>
        <taxon>Kyrpidia</taxon>
    </lineage>
</organism>
<name>A0A2K8N481_9BACL</name>
<sequence>MSESTLSNPFYYMAPPAPRTDSEFRGDSFEPAADPGYTSFPAAVDPAENRQFPVPGPWIGAGIFLPPIVVPPIAPFPFFWI</sequence>
<accession>A0A2K8N481</accession>
<evidence type="ECO:0000313" key="2">
    <source>
        <dbReference type="Proteomes" id="UP000231932"/>
    </source>
</evidence>
<protein>
    <submittedName>
        <fullName evidence="1">Uncharacterized protein</fullName>
    </submittedName>
</protein>
<dbReference type="RefSeq" id="WP_100667089.1">
    <property type="nucleotide sequence ID" value="NZ_CP024955.1"/>
</dbReference>
<dbReference type="KEGG" id="kyr:CVV65_04265"/>
<dbReference type="Proteomes" id="UP000231932">
    <property type="component" value="Chromosome"/>
</dbReference>